<reference evidence="5 6" key="1">
    <citation type="submission" date="2007-01" db="EMBL/GenBank/DDBJ databases">
        <authorList>
            <person name="Haygood M."/>
            <person name="Podell S."/>
            <person name="Anderson C."/>
            <person name="Hopkinson B."/>
            <person name="Roe K."/>
            <person name="Barbeau K."/>
            <person name="Gaasterland T."/>
            <person name="Ferriera S."/>
            <person name="Johnson J."/>
            <person name="Kravitz S."/>
            <person name="Beeson K."/>
            <person name="Sutton G."/>
            <person name="Rogers Y.-H."/>
            <person name="Friedman R."/>
            <person name="Frazier M."/>
            <person name="Venter J.C."/>
        </authorList>
    </citation>
    <scope>NUCLEOTIDE SEQUENCE [LARGE SCALE GENOMIC DNA]</scope>
    <source>
        <strain evidence="5 6">ATCC 23134</strain>
    </source>
</reference>
<feature type="domain" description="PPM-type phosphatase" evidence="4">
    <location>
        <begin position="886"/>
        <end position="1113"/>
    </location>
</feature>
<organism evidence="5 6">
    <name type="scientific">Microscilla marina ATCC 23134</name>
    <dbReference type="NCBI Taxonomy" id="313606"/>
    <lineage>
        <taxon>Bacteria</taxon>
        <taxon>Pseudomonadati</taxon>
        <taxon>Bacteroidota</taxon>
        <taxon>Cytophagia</taxon>
        <taxon>Cytophagales</taxon>
        <taxon>Microscillaceae</taxon>
        <taxon>Microscilla</taxon>
    </lineage>
</organism>
<keyword evidence="6" id="KW-1185">Reference proteome</keyword>
<name>A1ZSK7_MICM2</name>
<dbReference type="GO" id="GO:0000155">
    <property type="term" value="F:phosphorelay sensor kinase activity"/>
    <property type="evidence" value="ECO:0007669"/>
    <property type="project" value="TreeGrafter"/>
</dbReference>
<dbReference type="InterPro" id="IPR036457">
    <property type="entry name" value="PPM-type-like_dom_sf"/>
</dbReference>
<comment type="caution">
    <text evidence="5">The sequence shown here is derived from an EMBL/GenBank/DDBJ whole genome shotgun (WGS) entry which is preliminary data.</text>
</comment>
<dbReference type="Gene3D" id="3.60.40.10">
    <property type="entry name" value="PPM-type phosphatase domain"/>
    <property type="match status" value="1"/>
</dbReference>
<dbReference type="InterPro" id="IPR011123">
    <property type="entry name" value="Y_Y_Y"/>
</dbReference>
<dbReference type="SUPFAM" id="SSF63829">
    <property type="entry name" value="Calcium-dependent phosphotriesterase"/>
    <property type="match status" value="1"/>
</dbReference>
<dbReference type="Pfam" id="PF07495">
    <property type="entry name" value="Y_Y_Y"/>
    <property type="match status" value="1"/>
</dbReference>
<sequence>MNRLFTIALFLGIIGIYTATQAQQYNFTSYALEEGLPQSQVLSIIQDSRGSLWQATQGGGICRFNGDKFDVFTVSDGLIDNQAIYLFEDSKKNLWIITYRGISKYDGQKFTNYGEKQNIPTSINYARVYEDKTGKLWFFLREDMNKSQLLYLKDGKFIDFKKEIPQLNEATIYTFCQTSDHTFLISTPEDIWSYNGKQLTALPFNDQGFLQDNPIHEMSSSKNGDLWLASNQQTTRFFKYSKGQINPIALPEEAQKAPILHFMTDKKNKLWISTMGAGILQYDGQRLQLFGIDNGLAIVRVYCMYEDRENNLWIGSDGDGLVRYSGDRFIYLNEKDGLISKNIRPIYEDSRGNIWFGMVGAGVAKVDSAGVSTYMADIGTKLGNIRGITEVEPGKMLFSSDDGLWYLTGKNKRQANEDFGLPPHKRTTNTVKIGEELWFALHGAKLIKYDLKTKKSKEFSQRQGLVDASIHFIGKDAQKNIWLCTNSGISKYNRTTKNFTHYTTKDGLPDKWVLHMAEDKKGNLWFATFGGGLIHFNGSKFTTITVKEGIGTDIIYSVLVDDNNRVWLGTQNGLERLTIGEKDKIKKIKKYGKVEGFVGIENNGQASFKDRYGNLWFGTINGLIKYNPKSDLSNSTPPKINITNVRLFFKTVQWNDENHKDYHAGIKDWFSLPKELKLPYNVNHVSFDFEALSYEAPEKVKYQWKLEGFDNEWSPASFKPEAIYANLPPGEYTLKIKAANNDGIWTKRPVEYSFVVKTPFWETWWFRITLLLLLVGAVFFVVRMRIKSIEAQKEKLQYLVEKKTQEVRQQNKEILNKSKLLREQKDELLVQTEELRQQQEENIAQREFIEQKNVELNRQNEQILASIHSAQTIQQAILPFPSRMEKVLGDYFMLFKPKDIVSGDFYWMYHADDVTFISVIDCTGHGVQGAFMSMIGYSLLNEIVIDKKIHQPAKILEKLHSLTRIALKQDRTNNREGMEMLMCKLEKVEDEQTKITFAGAKRPFHYVQNGRFFELKGDRESIGGGRHEPAHKEFTDQVITLNKGTKCYLSSDGLIDNPTPRRTKFGRNHFIAFLVENAYKSMEAQKEAWEEELAFSQRDAEQRDDITVLGFKV</sequence>
<proteinExistence type="predicted"/>
<evidence type="ECO:0000256" key="1">
    <source>
        <dbReference type="ARBA" id="ARBA00022553"/>
    </source>
</evidence>
<dbReference type="Pfam" id="PF07494">
    <property type="entry name" value="Reg_prop"/>
    <property type="match status" value="3"/>
</dbReference>
<accession>A1ZSK7</accession>
<dbReference type="Proteomes" id="UP000004095">
    <property type="component" value="Unassembled WGS sequence"/>
</dbReference>
<dbReference type="AlphaFoldDB" id="A1ZSK7"/>
<keyword evidence="5" id="KW-0808">Transferase</keyword>
<dbReference type="Gene3D" id="2.130.10.10">
    <property type="entry name" value="YVTN repeat-like/Quinoprotein amine dehydrogenase"/>
    <property type="match status" value="4"/>
</dbReference>
<evidence type="ECO:0000259" key="4">
    <source>
        <dbReference type="SMART" id="SM00331"/>
    </source>
</evidence>
<dbReference type="RefSeq" id="WP_002700564.1">
    <property type="nucleotide sequence ID" value="NZ_AAWS01000032.1"/>
</dbReference>
<keyword evidence="2" id="KW-0175">Coiled coil</keyword>
<dbReference type="InterPro" id="IPR001932">
    <property type="entry name" value="PPM-type_phosphatase-like_dom"/>
</dbReference>
<dbReference type="CDD" id="cd00146">
    <property type="entry name" value="PKD"/>
    <property type="match status" value="1"/>
</dbReference>
<dbReference type="InterPro" id="IPR013783">
    <property type="entry name" value="Ig-like_fold"/>
</dbReference>
<feature type="transmembrane region" description="Helical" evidence="3">
    <location>
        <begin position="764"/>
        <end position="782"/>
    </location>
</feature>
<protein>
    <submittedName>
        <fullName evidence="5">Two-component system sensor histidine kinase/response regulator, hybrid, putative</fullName>
    </submittedName>
</protein>
<dbReference type="eggNOG" id="COG3292">
    <property type="taxonomic scope" value="Bacteria"/>
</dbReference>
<dbReference type="eggNOG" id="COG2208">
    <property type="taxonomic scope" value="Bacteria"/>
</dbReference>
<keyword evidence="1" id="KW-0597">Phosphoprotein</keyword>
<evidence type="ECO:0000313" key="6">
    <source>
        <dbReference type="Proteomes" id="UP000004095"/>
    </source>
</evidence>
<dbReference type="InterPro" id="IPR015943">
    <property type="entry name" value="WD40/YVTN_repeat-like_dom_sf"/>
</dbReference>
<dbReference type="PANTHER" id="PTHR43547:SF2">
    <property type="entry name" value="HYBRID SIGNAL TRANSDUCTION HISTIDINE KINASE C"/>
    <property type="match status" value="1"/>
</dbReference>
<dbReference type="EMBL" id="AAWS01000032">
    <property type="protein sequence ID" value="EAY26587.1"/>
    <property type="molecule type" value="Genomic_DNA"/>
</dbReference>
<evidence type="ECO:0000313" key="5">
    <source>
        <dbReference type="EMBL" id="EAY26587.1"/>
    </source>
</evidence>
<dbReference type="Gene3D" id="2.60.40.10">
    <property type="entry name" value="Immunoglobulins"/>
    <property type="match status" value="1"/>
</dbReference>
<dbReference type="InterPro" id="IPR011110">
    <property type="entry name" value="Reg_prop"/>
</dbReference>
<keyword evidence="5" id="KW-0418">Kinase</keyword>
<evidence type="ECO:0000256" key="2">
    <source>
        <dbReference type="SAM" id="Coils"/>
    </source>
</evidence>
<keyword evidence="3" id="KW-0472">Membrane</keyword>
<gene>
    <name evidence="5" type="ORF">M23134_06114</name>
</gene>
<keyword evidence="3" id="KW-1133">Transmembrane helix</keyword>
<feature type="coiled-coil region" evidence="2">
    <location>
        <begin position="1072"/>
        <end position="1099"/>
    </location>
</feature>
<dbReference type="SUPFAM" id="SSF101898">
    <property type="entry name" value="NHL repeat"/>
    <property type="match status" value="1"/>
</dbReference>
<evidence type="ECO:0000256" key="3">
    <source>
        <dbReference type="SAM" id="Phobius"/>
    </source>
</evidence>
<dbReference type="SMART" id="SM00331">
    <property type="entry name" value="PP2C_SIG"/>
    <property type="match status" value="1"/>
</dbReference>
<keyword evidence="3" id="KW-0812">Transmembrane</keyword>
<dbReference type="PANTHER" id="PTHR43547">
    <property type="entry name" value="TWO-COMPONENT HISTIDINE KINASE"/>
    <property type="match status" value="1"/>
</dbReference>
<feature type="coiled-coil region" evidence="2">
    <location>
        <begin position="786"/>
        <end position="866"/>
    </location>
</feature>
<dbReference type="Pfam" id="PF07228">
    <property type="entry name" value="SpoIIE"/>
    <property type="match status" value="1"/>
</dbReference>